<keyword evidence="1" id="KW-0812">Transmembrane</keyword>
<name>A0ABY6NXN0_9NOCA</name>
<feature type="transmembrane region" description="Helical" evidence="1">
    <location>
        <begin position="83"/>
        <end position="106"/>
    </location>
</feature>
<dbReference type="PANTHER" id="PTHR37305">
    <property type="entry name" value="INTEGRAL MEMBRANE PROTEIN-RELATED"/>
    <property type="match status" value="1"/>
</dbReference>
<dbReference type="EMBL" id="CP110615">
    <property type="protein sequence ID" value="UZJ24147.1"/>
    <property type="molecule type" value="Genomic_DNA"/>
</dbReference>
<accession>A0ABY6NXN0</accession>
<evidence type="ECO:0000313" key="3">
    <source>
        <dbReference type="Proteomes" id="UP001164965"/>
    </source>
</evidence>
<evidence type="ECO:0000313" key="2">
    <source>
        <dbReference type="EMBL" id="UZJ24147.1"/>
    </source>
</evidence>
<feature type="transmembrane region" description="Helical" evidence="1">
    <location>
        <begin position="127"/>
        <end position="152"/>
    </location>
</feature>
<dbReference type="Proteomes" id="UP001164965">
    <property type="component" value="Chromosome"/>
</dbReference>
<feature type="transmembrane region" description="Helical" evidence="1">
    <location>
        <begin position="254"/>
        <end position="273"/>
    </location>
</feature>
<proteinExistence type="predicted"/>
<evidence type="ECO:0000256" key="1">
    <source>
        <dbReference type="SAM" id="Phobius"/>
    </source>
</evidence>
<feature type="transmembrane region" description="Helical" evidence="1">
    <location>
        <begin position="172"/>
        <end position="196"/>
    </location>
</feature>
<protein>
    <submittedName>
        <fullName evidence="2">ABC transporter permease</fullName>
    </submittedName>
</protein>
<organism evidence="2 3">
    <name type="scientific">Rhodococcus antarcticus</name>
    <dbReference type="NCBI Taxonomy" id="2987751"/>
    <lineage>
        <taxon>Bacteria</taxon>
        <taxon>Bacillati</taxon>
        <taxon>Actinomycetota</taxon>
        <taxon>Actinomycetes</taxon>
        <taxon>Mycobacteriales</taxon>
        <taxon>Nocardiaceae</taxon>
        <taxon>Rhodococcus</taxon>
    </lineage>
</organism>
<feature type="transmembrane region" description="Helical" evidence="1">
    <location>
        <begin position="203"/>
        <end position="224"/>
    </location>
</feature>
<gene>
    <name evidence="2" type="ORF">RHODO2019_13410</name>
</gene>
<sequence>MSNGTITSPPTGTAARTAGSLKVTQTRVLRSEWTKFRSLRSTIITLLVAVVLTIGLGALFSAVTASQFGKFRPAEQASFNAVATSLGGITFSQLAVGVLGVLLVTGEYSTGMIRASLTAVPRRLPVLWAKLAVFAAVVLVVSLVASFVSFYLGQSLLSSKGLDASISDPGSLRSVIGSALYVTVAGMIGVALGTLLRNTAAGISTFVGLFFVVPPLTMLLPSSWTSSFVQYLPSNAGGALFGDVRGVANPLSPWTGFAVLCVWAVVLVGGAAYRMRKADA</sequence>
<dbReference type="PANTHER" id="PTHR37305:SF1">
    <property type="entry name" value="MEMBRANE PROTEIN"/>
    <property type="match status" value="1"/>
</dbReference>
<feature type="transmembrane region" description="Helical" evidence="1">
    <location>
        <begin position="43"/>
        <end position="63"/>
    </location>
</feature>
<keyword evidence="1" id="KW-0472">Membrane</keyword>
<keyword evidence="1" id="KW-1133">Transmembrane helix</keyword>
<dbReference type="RefSeq" id="WP_265382254.1">
    <property type="nucleotide sequence ID" value="NZ_CP110615.1"/>
</dbReference>
<keyword evidence="3" id="KW-1185">Reference proteome</keyword>
<reference evidence="2" key="1">
    <citation type="submission" date="2022-10" db="EMBL/GenBank/DDBJ databases">
        <title>Rhodococcus sp.75.</title>
        <authorList>
            <person name="Sun M."/>
        </authorList>
    </citation>
    <scope>NUCLEOTIDE SEQUENCE</scope>
    <source>
        <strain evidence="2">75</strain>
    </source>
</reference>